<dbReference type="EMBL" id="LLXL01002362">
    <property type="protein sequence ID" value="PKK61031.1"/>
    <property type="molecule type" value="Genomic_DNA"/>
</dbReference>
<protein>
    <submittedName>
        <fullName evidence="1">Uncharacterized protein</fullName>
    </submittedName>
</protein>
<dbReference type="VEuPathDB" id="FungiDB:FUN_016262"/>
<reference evidence="1 2" key="2">
    <citation type="submission" date="2017-10" db="EMBL/GenBank/DDBJ databases">
        <title>Extensive intraspecific genome diversity in a model arbuscular mycorrhizal fungus.</title>
        <authorList>
            <person name="Chen E.C.H."/>
            <person name="Morin E."/>
            <person name="Baudet D."/>
            <person name="Noel J."/>
            <person name="Ndikumana S."/>
            <person name="Charron P."/>
            <person name="St-Onge C."/>
            <person name="Giorgi J."/>
            <person name="Grigoriev I.V."/>
            <person name="Roux C."/>
            <person name="Martin F.M."/>
            <person name="Corradi N."/>
        </authorList>
    </citation>
    <scope>NUCLEOTIDE SEQUENCE [LARGE SCALE GENOMIC DNA]</scope>
    <source>
        <strain evidence="1 2">C2</strain>
    </source>
</reference>
<dbReference type="AlphaFoldDB" id="A0A2N1MHA1"/>
<organism evidence="1 2">
    <name type="scientific">Rhizophagus irregularis</name>
    <dbReference type="NCBI Taxonomy" id="588596"/>
    <lineage>
        <taxon>Eukaryota</taxon>
        <taxon>Fungi</taxon>
        <taxon>Fungi incertae sedis</taxon>
        <taxon>Mucoromycota</taxon>
        <taxon>Glomeromycotina</taxon>
        <taxon>Glomeromycetes</taxon>
        <taxon>Glomerales</taxon>
        <taxon>Glomeraceae</taxon>
        <taxon>Rhizophagus</taxon>
    </lineage>
</organism>
<proteinExistence type="predicted"/>
<comment type="caution">
    <text evidence="1">The sequence shown here is derived from an EMBL/GenBank/DDBJ whole genome shotgun (WGS) entry which is preliminary data.</text>
</comment>
<gene>
    <name evidence="1" type="ORF">RhiirC2_792413</name>
</gene>
<reference evidence="1 2" key="1">
    <citation type="submission" date="2016-04" db="EMBL/GenBank/DDBJ databases">
        <title>Genome analyses suggest a sexual origin of heterokaryosis in a supposedly ancient asexual fungus.</title>
        <authorList>
            <person name="Ropars J."/>
            <person name="Sedzielewska K."/>
            <person name="Noel J."/>
            <person name="Charron P."/>
            <person name="Farinelli L."/>
            <person name="Marton T."/>
            <person name="Kruger M."/>
            <person name="Pelin A."/>
            <person name="Brachmann A."/>
            <person name="Corradi N."/>
        </authorList>
    </citation>
    <scope>NUCLEOTIDE SEQUENCE [LARGE SCALE GENOMIC DNA]</scope>
    <source>
        <strain evidence="1 2">C2</strain>
    </source>
</reference>
<dbReference type="Proteomes" id="UP000233469">
    <property type="component" value="Unassembled WGS sequence"/>
</dbReference>
<name>A0A2N1MHA1_9GLOM</name>
<evidence type="ECO:0000313" key="2">
    <source>
        <dbReference type="Proteomes" id="UP000233469"/>
    </source>
</evidence>
<sequence>MRIVEDDGEIDFDFPAVDPYPLRTTALQFEFLAIEESSIVMIISELGVISVDFGID</sequence>
<evidence type="ECO:0000313" key="1">
    <source>
        <dbReference type="EMBL" id="PKK61031.1"/>
    </source>
</evidence>
<accession>A0A2N1MHA1</accession>